<dbReference type="SUPFAM" id="SSF53756">
    <property type="entry name" value="UDP-Glycosyltransferase/glycogen phosphorylase"/>
    <property type="match status" value="1"/>
</dbReference>
<dbReference type="InterPro" id="IPR051199">
    <property type="entry name" value="LPS_LOS_Heptosyltrfase"/>
</dbReference>
<dbReference type="CDD" id="cd03789">
    <property type="entry name" value="GT9_LPS_heptosyltransferase"/>
    <property type="match status" value="1"/>
</dbReference>
<dbReference type="PATRIC" id="fig|1156395.6.peg.5"/>
<keyword evidence="4" id="KW-1185">Reference proteome</keyword>
<dbReference type="InterPro" id="IPR002201">
    <property type="entry name" value="Glyco_trans_9"/>
</dbReference>
<dbReference type="PANTHER" id="PTHR30160">
    <property type="entry name" value="TETRAACYLDISACCHARIDE 4'-KINASE-RELATED"/>
    <property type="match status" value="1"/>
</dbReference>
<sequence length="345" mass="38557">MDDYILFWHDGALGDLLISVPCILTVKELENSFNSTLIARGEQARLLTQLGVVKDFIPSNSSCLLSLFNNQSNEIIEGARAVILFTRNPNSDLSATLKRLKGSSFKIINTNPYTSNNGPRSLYIYQIEQAKSLYGIKDGRTILNRVPCERSPSNSIIIHPGSGGKRKCWPSEKFRELALALKRHFIDIRIKMIIGPTEEERIHDFRPLFDITGIELIRNAALIDIYNELKSSLLYIGNDSGISHLAAFTGIPTIIIFGPTDPAIWAPPYPWVKIVSLRNAHNLGQMQEKGPERLSPGPQTPYHQTDGTLCEGPCPLDYFNCQNRECLLNISVEDVFNAAIKTISM</sequence>
<organism evidence="3 4">
    <name type="scientific">Dissulfuribacter thermophilus</name>
    <dbReference type="NCBI Taxonomy" id="1156395"/>
    <lineage>
        <taxon>Bacteria</taxon>
        <taxon>Pseudomonadati</taxon>
        <taxon>Thermodesulfobacteriota</taxon>
        <taxon>Dissulfuribacteria</taxon>
        <taxon>Dissulfuribacterales</taxon>
        <taxon>Dissulfuribacteraceae</taxon>
        <taxon>Dissulfuribacter</taxon>
    </lineage>
</organism>
<dbReference type="STRING" id="1156395.DBT_0006"/>
<proteinExistence type="predicted"/>
<keyword evidence="1" id="KW-0328">Glycosyltransferase</keyword>
<name>A0A1B9F8C4_9BACT</name>
<dbReference type="Proteomes" id="UP000093080">
    <property type="component" value="Unassembled WGS sequence"/>
</dbReference>
<dbReference type="EMBL" id="MAGO01000001">
    <property type="protein sequence ID" value="OCC16189.1"/>
    <property type="molecule type" value="Genomic_DNA"/>
</dbReference>
<accession>A0A1B9F8C4</accession>
<evidence type="ECO:0000256" key="2">
    <source>
        <dbReference type="ARBA" id="ARBA00022679"/>
    </source>
</evidence>
<dbReference type="AlphaFoldDB" id="A0A1B9F8C4"/>
<dbReference type="PANTHER" id="PTHR30160:SF23">
    <property type="match status" value="1"/>
</dbReference>
<dbReference type="GO" id="GO:0005829">
    <property type="term" value="C:cytosol"/>
    <property type="evidence" value="ECO:0007669"/>
    <property type="project" value="TreeGrafter"/>
</dbReference>
<dbReference type="GO" id="GO:0009244">
    <property type="term" value="P:lipopolysaccharide core region biosynthetic process"/>
    <property type="evidence" value="ECO:0007669"/>
    <property type="project" value="TreeGrafter"/>
</dbReference>
<comment type="caution">
    <text evidence="3">The sequence shown here is derived from an EMBL/GenBank/DDBJ whole genome shotgun (WGS) entry which is preliminary data.</text>
</comment>
<reference evidence="3 4" key="1">
    <citation type="submission" date="2016-06" db="EMBL/GenBank/DDBJ databases">
        <title>Respiratory ammonification of nitrate coupled to the oxidation of elemental sulfur in deep-sea autotrophic thermophilic bacteria.</title>
        <authorList>
            <person name="Slobodkina G.B."/>
            <person name="Mardanov A.V."/>
            <person name="Ravin N.V."/>
            <person name="Frolova A.A."/>
            <person name="Viryasiv M.B."/>
            <person name="Chernyh N.A."/>
            <person name="Bonch-Osmolovskaya E.A."/>
            <person name="Slobodkin A.I."/>
        </authorList>
    </citation>
    <scope>NUCLEOTIDE SEQUENCE [LARGE SCALE GENOMIC DNA]</scope>
    <source>
        <strain evidence="3 4">S69</strain>
    </source>
</reference>
<evidence type="ECO:0000256" key="1">
    <source>
        <dbReference type="ARBA" id="ARBA00022676"/>
    </source>
</evidence>
<dbReference type="Pfam" id="PF01075">
    <property type="entry name" value="Glyco_transf_9"/>
    <property type="match status" value="1"/>
</dbReference>
<protein>
    <submittedName>
        <fullName evidence="3">ADP-heptose--lipooligosaccharide heptosyltransferase II</fullName>
    </submittedName>
</protein>
<dbReference type="Gene3D" id="3.40.50.2000">
    <property type="entry name" value="Glycogen Phosphorylase B"/>
    <property type="match status" value="1"/>
</dbReference>
<gene>
    <name evidence="3" type="ORF">DBT_0006</name>
</gene>
<evidence type="ECO:0000313" key="4">
    <source>
        <dbReference type="Proteomes" id="UP000093080"/>
    </source>
</evidence>
<dbReference type="OrthoDB" id="9795016at2"/>
<dbReference type="RefSeq" id="WP_067615195.1">
    <property type="nucleotide sequence ID" value="NZ_MAGO01000001.1"/>
</dbReference>
<evidence type="ECO:0000313" key="3">
    <source>
        <dbReference type="EMBL" id="OCC16189.1"/>
    </source>
</evidence>
<keyword evidence="2 3" id="KW-0808">Transferase</keyword>
<dbReference type="GO" id="GO:0008713">
    <property type="term" value="F:ADP-heptose-lipopolysaccharide heptosyltransferase activity"/>
    <property type="evidence" value="ECO:0007669"/>
    <property type="project" value="TreeGrafter"/>
</dbReference>